<dbReference type="RefSeq" id="WP_059285197.1">
    <property type="nucleotide sequence ID" value="NZ_LNQU01000018.1"/>
</dbReference>
<name>A0A318J8H9_9NEIS</name>
<gene>
    <name evidence="1" type="ORF">DFR38_1165</name>
</gene>
<dbReference type="EMBL" id="QJKC01000016">
    <property type="protein sequence ID" value="PXX42895.1"/>
    <property type="molecule type" value="Genomic_DNA"/>
</dbReference>
<evidence type="ECO:0000313" key="2">
    <source>
        <dbReference type="Proteomes" id="UP000248395"/>
    </source>
</evidence>
<reference evidence="1 2" key="1">
    <citation type="submission" date="2018-05" db="EMBL/GenBank/DDBJ databases">
        <title>Genomic Encyclopedia of Type Strains, Phase IV (KMG-IV): sequencing the most valuable type-strain genomes for metagenomic binning, comparative biology and taxonomic classification.</title>
        <authorList>
            <person name="Goeker M."/>
        </authorList>
    </citation>
    <scope>NUCLEOTIDE SEQUENCE [LARGE SCALE GENOMIC DNA]</scope>
    <source>
        <strain evidence="1 2">DSM 25134</strain>
    </source>
</reference>
<protein>
    <recommendedName>
        <fullName evidence="3">Lipoprotein</fullName>
    </recommendedName>
</protein>
<dbReference type="Proteomes" id="UP000248395">
    <property type="component" value="Unassembled WGS sequence"/>
</dbReference>
<dbReference type="PROSITE" id="PS51257">
    <property type="entry name" value="PROKAR_LIPOPROTEIN"/>
    <property type="match status" value="1"/>
</dbReference>
<sequence>MKKTNFIIFMAITATMLSACGKESAEKISREQTTANSEAPKAVIASTEKCKNGPFRTAEEGLKYIRKLNGTPIKEVIAKIGNPSNYSKQANMIIFGDTEKTDENFCADPDPLTKKHGTLMIITAIDNSERLVSNDSLGPTMVQFVNSEK</sequence>
<organism evidence="1 2">
    <name type="scientific">Aquitalea magnusonii</name>
    <dbReference type="NCBI Taxonomy" id="332411"/>
    <lineage>
        <taxon>Bacteria</taxon>
        <taxon>Pseudomonadati</taxon>
        <taxon>Pseudomonadota</taxon>
        <taxon>Betaproteobacteria</taxon>
        <taxon>Neisseriales</taxon>
        <taxon>Chromobacteriaceae</taxon>
        <taxon>Aquitalea</taxon>
    </lineage>
</organism>
<evidence type="ECO:0000313" key="1">
    <source>
        <dbReference type="EMBL" id="PXX42895.1"/>
    </source>
</evidence>
<keyword evidence="2" id="KW-1185">Reference proteome</keyword>
<dbReference type="AlphaFoldDB" id="A0A318J8H9"/>
<accession>A0A318J8H9</accession>
<proteinExistence type="predicted"/>
<comment type="caution">
    <text evidence="1">The sequence shown here is derived from an EMBL/GenBank/DDBJ whole genome shotgun (WGS) entry which is preliminary data.</text>
</comment>
<evidence type="ECO:0008006" key="3">
    <source>
        <dbReference type="Google" id="ProtNLM"/>
    </source>
</evidence>